<dbReference type="InterPro" id="IPR011008">
    <property type="entry name" value="Dimeric_a/b-barrel"/>
</dbReference>
<evidence type="ECO:0000313" key="2">
    <source>
        <dbReference type="Proteomes" id="UP000599074"/>
    </source>
</evidence>
<dbReference type="Proteomes" id="UP000599074">
    <property type="component" value="Unassembled WGS sequence"/>
</dbReference>
<name>A0A8J3TCI4_9ACTN</name>
<evidence type="ECO:0000313" key="1">
    <source>
        <dbReference type="EMBL" id="GII22871.1"/>
    </source>
</evidence>
<dbReference type="SUPFAM" id="SSF54909">
    <property type="entry name" value="Dimeric alpha+beta barrel"/>
    <property type="match status" value="1"/>
</dbReference>
<dbReference type="RefSeq" id="WP_168115583.1">
    <property type="nucleotide sequence ID" value="NZ_BOON01000022.1"/>
</dbReference>
<dbReference type="AlphaFoldDB" id="A0A8J3TCI4"/>
<sequence length="211" mass="23785">MAEGLLLVLSEQGSVPDAEFHDWYDGEHGPARMALSGIHTGRRFRATDGQTPTWMAAYDIDLDVLATPAYRALRDRRSPREQGVIDRLAVLDRRVYELIDEHGTAGGAPPVVVCTSMSVPAEREPDLHSWYLEEHIPLLHAIPGWLRTRRYRLVEGDAPRFLALHELADPAPMATAAYRHATSTPRREELIRSVTARERRVFAFHRDFGAA</sequence>
<gene>
    <name evidence="1" type="ORF">Pme01_24680</name>
</gene>
<protein>
    <submittedName>
        <fullName evidence="1">Uncharacterized protein</fullName>
    </submittedName>
</protein>
<accession>A0A8J3TCI4</accession>
<dbReference type="EMBL" id="BOON01000022">
    <property type="protein sequence ID" value="GII22871.1"/>
    <property type="molecule type" value="Genomic_DNA"/>
</dbReference>
<comment type="caution">
    <text evidence="1">The sequence shown here is derived from an EMBL/GenBank/DDBJ whole genome shotgun (WGS) entry which is preliminary data.</text>
</comment>
<organism evidence="1 2">
    <name type="scientific">Planosporangium mesophilum</name>
    <dbReference type="NCBI Taxonomy" id="689768"/>
    <lineage>
        <taxon>Bacteria</taxon>
        <taxon>Bacillati</taxon>
        <taxon>Actinomycetota</taxon>
        <taxon>Actinomycetes</taxon>
        <taxon>Micromonosporales</taxon>
        <taxon>Micromonosporaceae</taxon>
        <taxon>Planosporangium</taxon>
    </lineage>
</organism>
<keyword evidence="2" id="KW-1185">Reference proteome</keyword>
<proteinExistence type="predicted"/>
<reference evidence="1" key="1">
    <citation type="submission" date="2021-01" db="EMBL/GenBank/DDBJ databases">
        <title>Whole genome shotgun sequence of Planosporangium mesophilum NBRC 109066.</title>
        <authorList>
            <person name="Komaki H."/>
            <person name="Tamura T."/>
        </authorList>
    </citation>
    <scope>NUCLEOTIDE SEQUENCE</scope>
    <source>
        <strain evidence="1">NBRC 109066</strain>
    </source>
</reference>